<dbReference type="Pfam" id="PF18305">
    <property type="entry name" value="DNA_pol_A_exoN"/>
    <property type="match status" value="1"/>
</dbReference>
<feature type="region of interest" description="Disordered" evidence="1">
    <location>
        <begin position="341"/>
        <end position="362"/>
    </location>
</feature>
<dbReference type="CDD" id="cd06142">
    <property type="entry name" value="RNaseD_exo"/>
    <property type="match status" value="1"/>
</dbReference>
<feature type="compositionally biased region" description="Pro residues" evidence="1">
    <location>
        <begin position="348"/>
        <end position="360"/>
    </location>
</feature>
<gene>
    <name evidence="3" type="ORF">FB476_1484</name>
</gene>
<name>A0A543KNG2_9MICO</name>
<dbReference type="Pfam" id="PF00570">
    <property type="entry name" value="HRDC"/>
    <property type="match status" value="1"/>
</dbReference>
<reference evidence="3 4" key="1">
    <citation type="submission" date="2019-06" db="EMBL/GenBank/DDBJ databases">
        <title>Sequencing the genomes of 1000 actinobacteria strains.</title>
        <authorList>
            <person name="Klenk H.-P."/>
        </authorList>
    </citation>
    <scope>NUCLEOTIDE SEQUENCE [LARGE SCALE GENOMIC DNA]</scope>
    <source>
        <strain evidence="3 4">DSM 12362</strain>
    </source>
</reference>
<dbReference type="InterPro" id="IPR010997">
    <property type="entry name" value="HRDC-like_sf"/>
</dbReference>
<proteinExistence type="predicted"/>
<comment type="caution">
    <text evidence="3">The sequence shown here is derived from an EMBL/GenBank/DDBJ whole genome shotgun (WGS) entry which is preliminary data.</text>
</comment>
<dbReference type="RefSeq" id="WP_238329604.1">
    <property type="nucleotide sequence ID" value="NZ_VFPU01000001.1"/>
</dbReference>
<feature type="region of interest" description="Disordered" evidence="1">
    <location>
        <begin position="298"/>
        <end position="323"/>
    </location>
</feature>
<feature type="compositionally biased region" description="Basic and acidic residues" evidence="1">
    <location>
        <begin position="308"/>
        <end position="321"/>
    </location>
</feature>
<dbReference type="Gene3D" id="3.30.420.10">
    <property type="entry name" value="Ribonuclease H-like superfamily/Ribonuclease H"/>
    <property type="match status" value="1"/>
</dbReference>
<dbReference type="Gene3D" id="1.10.150.80">
    <property type="entry name" value="HRDC domain"/>
    <property type="match status" value="2"/>
</dbReference>
<dbReference type="GO" id="GO:0003676">
    <property type="term" value="F:nucleic acid binding"/>
    <property type="evidence" value="ECO:0007669"/>
    <property type="project" value="InterPro"/>
</dbReference>
<dbReference type="GO" id="GO:0008408">
    <property type="term" value="F:3'-5' exonuclease activity"/>
    <property type="evidence" value="ECO:0007669"/>
    <property type="project" value="InterPro"/>
</dbReference>
<dbReference type="InterPro" id="IPR051086">
    <property type="entry name" value="RNase_D-like"/>
</dbReference>
<dbReference type="PANTHER" id="PTHR47649:SF1">
    <property type="entry name" value="RIBONUCLEASE D"/>
    <property type="match status" value="1"/>
</dbReference>
<dbReference type="PANTHER" id="PTHR47649">
    <property type="entry name" value="RIBONUCLEASE D"/>
    <property type="match status" value="1"/>
</dbReference>
<dbReference type="SMART" id="SM00474">
    <property type="entry name" value="35EXOc"/>
    <property type="match status" value="1"/>
</dbReference>
<dbReference type="SUPFAM" id="SSF53098">
    <property type="entry name" value="Ribonuclease H-like"/>
    <property type="match status" value="1"/>
</dbReference>
<dbReference type="GO" id="GO:0000166">
    <property type="term" value="F:nucleotide binding"/>
    <property type="evidence" value="ECO:0007669"/>
    <property type="project" value="InterPro"/>
</dbReference>
<dbReference type="InterPro" id="IPR036397">
    <property type="entry name" value="RNaseH_sf"/>
</dbReference>
<dbReference type="SUPFAM" id="SSF47819">
    <property type="entry name" value="HRDC-like"/>
    <property type="match status" value="1"/>
</dbReference>
<dbReference type="Pfam" id="PF01612">
    <property type="entry name" value="DNA_pol_A_exo1"/>
    <property type="match status" value="1"/>
</dbReference>
<dbReference type="InterPro" id="IPR041605">
    <property type="entry name" value="Exo_C"/>
</dbReference>
<keyword evidence="4" id="KW-1185">Reference proteome</keyword>
<dbReference type="PROSITE" id="PS50967">
    <property type="entry name" value="HRDC"/>
    <property type="match status" value="1"/>
</dbReference>
<evidence type="ECO:0000313" key="3">
    <source>
        <dbReference type="EMBL" id="TQM96615.1"/>
    </source>
</evidence>
<sequence>MSVDGTDARGVGDDGGEGMVHPLLAELGLDLDLDPDPTSDYQKVDIPAGGVPPVVDTEEALADAVAALREGSGPVAVDAERASGFRYGQRAYLVQLRRAGSGTWLVDPVPFEDLSVLDEVLSSSEWVLHAATQDIPCLDEAGMHPRALFDTELGARLAGLPRVGLSASLEYYLGVTLAKEHSAVDWSTRPLPEPWLRYAALDVEMLVELRDRMERDLAEQGKLEWARQEFAALVDFAPRRDDGEAWRRTSGIHRLRTPRQNAALRELWLARDAIARERDVSPGRIVPDSTLVDLAARMPKQASGLASEKPDRSRSRQRRAEQGLLRHQRTWLTAIRAAVELPDDELPDPPPRGEGPPPPRAWADRDPAAAARLAMAKEEIARLSGRLDIPVENLMTPDTVRRVLWRPPRPATHEAVDRAFADLGARPWQRELITPIVVAAVDEHP</sequence>
<protein>
    <submittedName>
        <fullName evidence="3">Ribonuclease D</fullName>
    </submittedName>
</protein>
<dbReference type="SMART" id="SM00341">
    <property type="entry name" value="HRDC"/>
    <property type="match status" value="1"/>
</dbReference>
<organism evidence="3 4">
    <name type="scientific">Ornithinimicrobium humiphilum</name>
    <dbReference type="NCBI Taxonomy" id="125288"/>
    <lineage>
        <taxon>Bacteria</taxon>
        <taxon>Bacillati</taxon>
        <taxon>Actinomycetota</taxon>
        <taxon>Actinomycetes</taxon>
        <taxon>Micrococcales</taxon>
        <taxon>Ornithinimicrobiaceae</taxon>
        <taxon>Ornithinimicrobium</taxon>
    </lineage>
</organism>
<dbReference type="Proteomes" id="UP000315133">
    <property type="component" value="Unassembled WGS sequence"/>
</dbReference>
<dbReference type="InterPro" id="IPR044876">
    <property type="entry name" value="HRDC_dom_sf"/>
</dbReference>
<evidence type="ECO:0000313" key="4">
    <source>
        <dbReference type="Proteomes" id="UP000315133"/>
    </source>
</evidence>
<dbReference type="InterPro" id="IPR012337">
    <property type="entry name" value="RNaseH-like_sf"/>
</dbReference>
<dbReference type="AlphaFoldDB" id="A0A543KNG2"/>
<accession>A0A543KNG2</accession>
<dbReference type="GO" id="GO:0006139">
    <property type="term" value="P:nucleobase-containing compound metabolic process"/>
    <property type="evidence" value="ECO:0007669"/>
    <property type="project" value="InterPro"/>
</dbReference>
<evidence type="ECO:0000256" key="1">
    <source>
        <dbReference type="SAM" id="MobiDB-lite"/>
    </source>
</evidence>
<evidence type="ECO:0000259" key="2">
    <source>
        <dbReference type="PROSITE" id="PS50967"/>
    </source>
</evidence>
<dbReference type="InterPro" id="IPR002121">
    <property type="entry name" value="HRDC_dom"/>
</dbReference>
<dbReference type="EMBL" id="VFPU01000001">
    <property type="protein sequence ID" value="TQM96615.1"/>
    <property type="molecule type" value="Genomic_DNA"/>
</dbReference>
<feature type="domain" description="HRDC" evidence="2">
    <location>
        <begin position="257"/>
        <end position="345"/>
    </location>
</feature>
<dbReference type="InterPro" id="IPR002562">
    <property type="entry name" value="3'-5'_exonuclease_dom"/>
</dbReference>